<dbReference type="RefSeq" id="WP_103805375.1">
    <property type="nucleotide sequence ID" value="NZ_PQVG01000003.1"/>
</dbReference>
<dbReference type="PANTHER" id="PTHR14969:SF13">
    <property type="entry name" value="AT30094P"/>
    <property type="match status" value="1"/>
</dbReference>
<keyword evidence="4" id="KW-1185">Reference proteome</keyword>
<dbReference type="OrthoDB" id="9773582at2"/>
<dbReference type="PANTHER" id="PTHR14969">
    <property type="entry name" value="SPHINGOSINE-1-PHOSPHATE PHOSPHOHYDROLASE"/>
    <property type="match status" value="1"/>
</dbReference>
<feature type="domain" description="Phosphatidic acid phosphatase type 2/haloperoxidase" evidence="2">
    <location>
        <begin position="110"/>
        <end position="208"/>
    </location>
</feature>
<dbReference type="Pfam" id="PF01569">
    <property type="entry name" value="PAP2"/>
    <property type="match status" value="1"/>
</dbReference>
<evidence type="ECO:0000259" key="2">
    <source>
        <dbReference type="SMART" id="SM00014"/>
    </source>
</evidence>
<evidence type="ECO:0000313" key="3">
    <source>
        <dbReference type="EMBL" id="POY40313.1"/>
    </source>
</evidence>
<accession>A0A2S5ADX9</accession>
<organism evidence="3 4">
    <name type="scientific">Flavobacterium alvei</name>
    <dbReference type="NCBI Taxonomy" id="2080416"/>
    <lineage>
        <taxon>Bacteria</taxon>
        <taxon>Pseudomonadati</taxon>
        <taxon>Bacteroidota</taxon>
        <taxon>Flavobacteriia</taxon>
        <taxon>Flavobacteriales</taxon>
        <taxon>Flavobacteriaceae</taxon>
        <taxon>Flavobacterium</taxon>
    </lineage>
</organism>
<feature type="transmembrane region" description="Helical" evidence="1">
    <location>
        <begin position="193"/>
        <end position="210"/>
    </location>
</feature>
<feature type="transmembrane region" description="Helical" evidence="1">
    <location>
        <begin position="107"/>
        <end position="124"/>
    </location>
</feature>
<keyword evidence="1" id="KW-0812">Transmembrane</keyword>
<feature type="transmembrane region" description="Helical" evidence="1">
    <location>
        <begin position="35"/>
        <end position="53"/>
    </location>
</feature>
<dbReference type="AlphaFoldDB" id="A0A2S5ADX9"/>
<feature type="transmembrane region" description="Helical" evidence="1">
    <location>
        <begin position="165"/>
        <end position="184"/>
    </location>
</feature>
<dbReference type="InterPro" id="IPR036938">
    <property type="entry name" value="PAP2/HPO_sf"/>
</dbReference>
<dbReference type="InterPro" id="IPR000326">
    <property type="entry name" value="PAP2/HPO"/>
</dbReference>
<name>A0A2S5ADX9_9FLAO</name>
<evidence type="ECO:0000313" key="4">
    <source>
        <dbReference type="Proteomes" id="UP000237310"/>
    </source>
</evidence>
<reference evidence="3 4" key="1">
    <citation type="submission" date="2018-01" db="EMBL/GenBank/DDBJ databases">
        <authorList>
            <person name="Gaut B.S."/>
            <person name="Morton B.R."/>
            <person name="Clegg M.T."/>
            <person name="Duvall M.R."/>
        </authorList>
    </citation>
    <scope>NUCLEOTIDE SEQUENCE [LARGE SCALE GENOMIC DNA]</scope>
    <source>
        <strain evidence="3 4">HR-AY</strain>
    </source>
</reference>
<comment type="caution">
    <text evidence="3">The sequence shown here is derived from an EMBL/GenBank/DDBJ whole genome shotgun (WGS) entry which is preliminary data.</text>
</comment>
<dbReference type="SUPFAM" id="SSF48317">
    <property type="entry name" value="Acid phosphatase/Vanadium-dependent haloperoxidase"/>
    <property type="match status" value="1"/>
</dbReference>
<evidence type="ECO:0000256" key="1">
    <source>
        <dbReference type="SAM" id="Phobius"/>
    </source>
</evidence>
<dbReference type="EMBL" id="PQVG01000003">
    <property type="protein sequence ID" value="POY40313.1"/>
    <property type="molecule type" value="Genomic_DNA"/>
</dbReference>
<dbReference type="Proteomes" id="UP000237310">
    <property type="component" value="Unassembled WGS sequence"/>
</dbReference>
<keyword evidence="1" id="KW-0472">Membrane</keyword>
<dbReference type="Gene3D" id="1.20.144.10">
    <property type="entry name" value="Phosphatidic acid phosphatase type 2/haloperoxidase"/>
    <property type="match status" value="1"/>
</dbReference>
<keyword evidence="1" id="KW-1133">Transmembrane helix</keyword>
<proteinExistence type="predicted"/>
<sequence>MKSKLVIIVFLLLVFIGNAQTKDSISSLKPKEKITYKQLIAPAALITTGTLLLNTKLNDDLQKNANKLFGDNFHTSADNYLQFVPVAQIYLGKTFGFQPKNNFKQQTINIVVANLIMGTTVFALKNTTNQERPDQSDNLSFPSGHTALAFTNASLLYYEYKDSNLWYASSGFLFATATGVLRIANNKHYTSDVLAGAGIGLASGLIVSYWNPFHSMTLGKKKKTTAFVYPQIGSQIGMGALIQLN</sequence>
<protein>
    <submittedName>
        <fullName evidence="3">PAP2 family protein</fullName>
    </submittedName>
</protein>
<gene>
    <name evidence="3" type="ORF">C3L50_06615</name>
</gene>
<dbReference type="SMART" id="SM00014">
    <property type="entry name" value="acidPPc"/>
    <property type="match status" value="1"/>
</dbReference>
<dbReference type="CDD" id="cd03394">
    <property type="entry name" value="PAP2_like_5"/>
    <property type="match status" value="1"/>
</dbReference>